<dbReference type="RefSeq" id="WP_104925437.1">
    <property type="nucleotide sequence ID" value="NZ_CP019064.1"/>
</dbReference>
<evidence type="ECO:0000313" key="2">
    <source>
        <dbReference type="Proteomes" id="UP000239197"/>
    </source>
</evidence>
<protein>
    <submittedName>
        <fullName evidence="1">Uncharacterized protein</fullName>
    </submittedName>
</protein>
<dbReference type="EMBL" id="CP019064">
    <property type="protein sequence ID" value="AVF38111.1"/>
    <property type="molecule type" value="Genomic_DNA"/>
</dbReference>
<gene>
    <name evidence="1" type="ORF">BV494_24770</name>
</gene>
<geneLocation type="plasmid" evidence="1 2">
    <name>unnamed2</name>
</geneLocation>
<organism evidence="1 2">
    <name type="scientific">Rahnella sikkimica</name>
    <dbReference type="NCBI Taxonomy" id="1805933"/>
    <lineage>
        <taxon>Bacteria</taxon>
        <taxon>Pseudomonadati</taxon>
        <taxon>Pseudomonadota</taxon>
        <taxon>Gammaproteobacteria</taxon>
        <taxon>Enterobacterales</taxon>
        <taxon>Yersiniaceae</taxon>
        <taxon>Rahnella</taxon>
    </lineage>
</organism>
<keyword evidence="1" id="KW-0614">Plasmid</keyword>
<reference evidence="2" key="1">
    <citation type="submission" date="2017-01" db="EMBL/GenBank/DDBJ databases">
        <title>Genome sequence of Rouxiella sp. ERMR1:05.</title>
        <authorList>
            <person name="Kumar R."/>
            <person name="Singh D."/>
            <person name="Kumar S."/>
        </authorList>
    </citation>
    <scope>NUCLEOTIDE SEQUENCE [LARGE SCALE GENOMIC DNA]</scope>
    <source>
        <strain evidence="2">ERMR1:05</strain>
        <plasmid evidence="2">unnamed2</plasmid>
    </source>
</reference>
<evidence type="ECO:0000313" key="1">
    <source>
        <dbReference type="EMBL" id="AVF38111.1"/>
    </source>
</evidence>
<sequence>MSALTTAILARSIYDIFSTGLSYTKEGIKKKLTEFITSDQHVEILADKLEKLSVNEDMSQKAIEKVLNTQPDIVEILQNIPEGSTTTINQTHFGTGDNVGGNKIVNTGK</sequence>
<keyword evidence="2" id="KW-1185">Reference proteome</keyword>
<dbReference type="OrthoDB" id="8685617at2"/>
<accession>A0A2L1UYZ3</accession>
<dbReference type="AlphaFoldDB" id="A0A2L1UYZ3"/>
<name>A0A2L1UYZ3_9GAMM</name>
<proteinExistence type="predicted"/>
<dbReference type="Pfam" id="PF20701">
    <property type="entry name" value="HetE-N"/>
    <property type="match status" value="1"/>
</dbReference>
<dbReference type="KEGG" id="rox:BV494_24770"/>
<dbReference type="Proteomes" id="UP000239197">
    <property type="component" value="Plasmid unnamed2"/>
</dbReference>